<dbReference type="Proteomes" id="UP000220251">
    <property type="component" value="Unassembled WGS sequence"/>
</dbReference>
<dbReference type="RefSeq" id="WP_098038097.1">
    <property type="nucleotide sequence ID" value="NZ_CWGJ01000011.1"/>
</dbReference>
<keyword evidence="2" id="KW-1185">Reference proteome</keyword>
<name>A0A0H5DQB3_9BACT</name>
<evidence type="ECO:0000313" key="1">
    <source>
        <dbReference type="EMBL" id="CRX38253.1"/>
    </source>
</evidence>
<dbReference type="AlphaFoldDB" id="A0A0H5DQB3"/>
<evidence type="ECO:0000313" key="2">
    <source>
        <dbReference type="Proteomes" id="UP000220251"/>
    </source>
</evidence>
<dbReference type="SUPFAM" id="SSF53474">
    <property type="entry name" value="alpha/beta-Hydrolases"/>
    <property type="match status" value="1"/>
</dbReference>
<proteinExistence type="predicted"/>
<gene>
    <name evidence="1" type="ORF">ELAC_0904</name>
</gene>
<organism evidence="1 2">
    <name type="scientific">Estrella lausannensis</name>
    <dbReference type="NCBI Taxonomy" id="483423"/>
    <lineage>
        <taxon>Bacteria</taxon>
        <taxon>Pseudomonadati</taxon>
        <taxon>Chlamydiota</taxon>
        <taxon>Chlamydiia</taxon>
        <taxon>Parachlamydiales</taxon>
        <taxon>Candidatus Criblamydiaceae</taxon>
        <taxon>Estrella</taxon>
    </lineage>
</organism>
<dbReference type="InterPro" id="IPR029058">
    <property type="entry name" value="AB_hydrolase_fold"/>
</dbReference>
<accession>A0A0H5DQB3</accession>
<sequence>MKLKEEGMIREGDTLITTGHSLAGYLSGVIGFMHAEKAYSFNGPGVRLDEVEHVVRNLGLERKLNPELDYRSICMEADFIGNLGARDGPLKLLRLKKTFLENFEGIPACVYNKPLSHHGIKLIQGVLQHVPVCPQENIIYLADRN</sequence>
<dbReference type="EMBL" id="CWGJ01000011">
    <property type="protein sequence ID" value="CRX38253.1"/>
    <property type="molecule type" value="Genomic_DNA"/>
</dbReference>
<protein>
    <submittedName>
        <fullName evidence="1">Uncharacterized protein</fullName>
    </submittedName>
</protein>
<reference evidence="2" key="1">
    <citation type="submission" date="2015-06" db="EMBL/GenBank/DDBJ databases">
        <authorList>
            <person name="Bertelli C."/>
        </authorList>
    </citation>
    <scope>NUCLEOTIDE SEQUENCE [LARGE SCALE GENOMIC DNA]</scope>
    <source>
        <strain evidence="2">CRIB-30</strain>
    </source>
</reference>